<name>A0AA40I9R2_CNENI</name>
<dbReference type="Gene3D" id="2.80.10.50">
    <property type="match status" value="1"/>
</dbReference>
<protein>
    <submittedName>
        <fullName evidence="2">Uncharacterized protein</fullName>
    </submittedName>
</protein>
<dbReference type="GO" id="GO:0055120">
    <property type="term" value="C:striated muscle dense body"/>
    <property type="evidence" value="ECO:0007669"/>
    <property type="project" value="TreeGrafter"/>
</dbReference>
<evidence type="ECO:0000313" key="2">
    <source>
        <dbReference type="EMBL" id="KAK1345476.1"/>
    </source>
</evidence>
<reference evidence="2" key="1">
    <citation type="submission" date="2023-06" db="EMBL/GenBank/DDBJ databases">
        <title>Reference genome for the Northern bat (Eptesicus nilssonii), a most northern bat species.</title>
        <authorList>
            <person name="Laine V.N."/>
            <person name="Pulliainen A.T."/>
            <person name="Lilley T.M."/>
        </authorList>
    </citation>
    <scope>NUCLEOTIDE SEQUENCE</scope>
    <source>
        <strain evidence="2">BLF_Eptnil</strain>
        <tissue evidence="2">Kidney</tissue>
    </source>
</reference>
<proteinExistence type="predicted"/>
<dbReference type="AlphaFoldDB" id="A0AA40I9R2"/>
<accession>A0AA40I9R2</accession>
<feature type="region of interest" description="Disordered" evidence="1">
    <location>
        <begin position="16"/>
        <end position="37"/>
    </location>
</feature>
<dbReference type="PANTHER" id="PTHR12928">
    <property type="entry name" value="FRG1 PROTEIN"/>
    <property type="match status" value="1"/>
</dbReference>
<dbReference type="Pfam" id="PF06229">
    <property type="entry name" value="FRG1"/>
    <property type="match status" value="1"/>
</dbReference>
<evidence type="ECO:0000256" key="1">
    <source>
        <dbReference type="SAM" id="MobiDB-lite"/>
    </source>
</evidence>
<gene>
    <name evidence="2" type="ORF">QTO34_007933</name>
</gene>
<sequence>MAEDFYVRSTKPALKATKVKSKKKKSKEERKKKKNEETQLDIVASSVGINSDGLVGHSDAIGLREQWELVFQDWKMVLFTSNHIEAKSKATGEEDMIKIRSCAERETKKKADIPEDKGNVKWCEVNYGKKLQSFQDHKLKTSKED</sequence>
<dbReference type="GO" id="GO:0071013">
    <property type="term" value="C:catalytic step 2 spliceosome"/>
    <property type="evidence" value="ECO:0007669"/>
    <property type="project" value="TreeGrafter"/>
</dbReference>
<dbReference type="EMBL" id="JAULJE010000002">
    <property type="protein sequence ID" value="KAK1345476.1"/>
    <property type="molecule type" value="Genomic_DNA"/>
</dbReference>
<feature type="non-terminal residue" evidence="2">
    <location>
        <position position="145"/>
    </location>
</feature>
<dbReference type="Proteomes" id="UP001177744">
    <property type="component" value="Unassembled WGS sequence"/>
</dbReference>
<evidence type="ECO:0000313" key="3">
    <source>
        <dbReference type="Proteomes" id="UP001177744"/>
    </source>
</evidence>
<dbReference type="InterPro" id="IPR010414">
    <property type="entry name" value="FRG1"/>
</dbReference>
<dbReference type="PANTHER" id="PTHR12928:SF0">
    <property type="entry name" value="FSHD REGION GENE 1"/>
    <property type="match status" value="1"/>
</dbReference>
<keyword evidence="3" id="KW-1185">Reference proteome</keyword>
<organism evidence="2 3">
    <name type="scientific">Cnephaeus nilssonii</name>
    <name type="common">Northern bat</name>
    <name type="synonym">Eptesicus nilssonii</name>
    <dbReference type="NCBI Taxonomy" id="3371016"/>
    <lineage>
        <taxon>Eukaryota</taxon>
        <taxon>Metazoa</taxon>
        <taxon>Chordata</taxon>
        <taxon>Craniata</taxon>
        <taxon>Vertebrata</taxon>
        <taxon>Euteleostomi</taxon>
        <taxon>Mammalia</taxon>
        <taxon>Eutheria</taxon>
        <taxon>Laurasiatheria</taxon>
        <taxon>Chiroptera</taxon>
        <taxon>Yangochiroptera</taxon>
        <taxon>Vespertilionidae</taxon>
        <taxon>Cnephaeus</taxon>
    </lineage>
</organism>
<dbReference type="GO" id="GO:0005730">
    <property type="term" value="C:nucleolus"/>
    <property type="evidence" value="ECO:0007669"/>
    <property type="project" value="TreeGrafter"/>
</dbReference>
<dbReference type="GO" id="GO:0051015">
    <property type="term" value="F:actin filament binding"/>
    <property type="evidence" value="ECO:0007669"/>
    <property type="project" value="TreeGrafter"/>
</dbReference>
<comment type="caution">
    <text evidence="2">The sequence shown here is derived from an EMBL/GenBank/DDBJ whole genome shotgun (WGS) entry which is preliminary data.</text>
</comment>
<feature type="compositionally biased region" description="Basic and acidic residues" evidence="1">
    <location>
        <begin position="26"/>
        <end position="37"/>
    </location>
</feature>